<dbReference type="EMBL" id="LC066375">
    <property type="protein sequence ID" value="BAT27629.1"/>
    <property type="molecule type" value="Genomic_DNA"/>
</dbReference>
<reference evidence="2" key="1">
    <citation type="journal article" date="2015" name="Proc. Natl. Acad. Sci. U.S.A.">
        <title>Bacterial clade with the ribosomal RNA operon on a small plasmid rather than the chromosome.</title>
        <authorList>
            <person name="Anda M."/>
            <person name="Ohtsubo Y."/>
            <person name="Okubo T."/>
            <person name="Sugawara M."/>
            <person name="Nagata Y."/>
            <person name="Tsuda M."/>
            <person name="Minamisawa K."/>
            <person name="Mitsui H."/>
        </authorList>
    </citation>
    <scope>NUCLEOTIDE SEQUENCE</scope>
    <source>
        <strain evidence="2">JCM 14755</strain>
    </source>
</reference>
<dbReference type="InterPro" id="IPR009506">
    <property type="entry name" value="YjiS-like"/>
</dbReference>
<organism evidence="2">
    <name type="scientific">Aureimonas frigidaquae</name>
    <dbReference type="NCBI Taxonomy" id="424757"/>
    <lineage>
        <taxon>Bacteria</taxon>
        <taxon>Pseudomonadati</taxon>
        <taxon>Pseudomonadota</taxon>
        <taxon>Alphaproteobacteria</taxon>
        <taxon>Hyphomicrobiales</taxon>
        <taxon>Aurantimonadaceae</taxon>
        <taxon>Aureimonas</taxon>
    </lineage>
</organism>
<name>A0A0P0Z0W0_9HYPH</name>
<sequence length="49" mass="5719">MINELASRFRNFRNRQRVINELSSLDDRQLADIGVSRGDIRRAVSFGRI</sequence>
<accession>A0A0P0Z0W0</accession>
<evidence type="ECO:0000313" key="2">
    <source>
        <dbReference type="EMBL" id="BAT27629.1"/>
    </source>
</evidence>
<dbReference type="OrthoDB" id="8244198at2"/>
<dbReference type="AlphaFoldDB" id="A0A0P0Z0W0"/>
<feature type="domain" description="YjiS-like" evidence="1">
    <location>
        <begin position="5"/>
        <end position="41"/>
    </location>
</feature>
<evidence type="ECO:0000259" key="1">
    <source>
        <dbReference type="Pfam" id="PF06568"/>
    </source>
</evidence>
<dbReference type="RefSeq" id="WP_083507665.1">
    <property type="nucleotide sequence ID" value="NZ_BBWR01000003.1"/>
</dbReference>
<proteinExistence type="predicted"/>
<protein>
    <recommendedName>
        <fullName evidence="1">YjiS-like domain-containing protein</fullName>
    </recommendedName>
</protein>
<dbReference type="Pfam" id="PF06568">
    <property type="entry name" value="YjiS-like"/>
    <property type="match status" value="1"/>
</dbReference>